<feature type="region of interest" description="Disordered" evidence="1">
    <location>
        <begin position="1"/>
        <end position="22"/>
    </location>
</feature>
<dbReference type="Proteomes" id="UP000006643">
    <property type="component" value="Unassembled WGS sequence"/>
</dbReference>
<dbReference type="eggNOG" id="ENOG502RY1K">
    <property type="taxonomic scope" value="Eukaryota"/>
</dbReference>
<proteinExistence type="predicted"/>
<dbReference type="EMBL" id="DS028145">
    <property type="protein sequence ID" value="EEY60504.1"/>
    <property type="molecule type" value="Genomic_DNA"/>
</dbReference>
<protein>
    <submittedName>
        <fullName evidence="2">Uncharacterized protein</fullName>
    </submittedName>
</protein>
<name>D0NLF7_PHYIT</name>
<dbReference type="OrthoDB" id="128905at2759"/>
<gene>
    <name evidence="2" type="ORF">PITG_13206</name>
</gene>
<evidence type="ECO:0000313" key="3">
    <source>
        <dbReference type="Proteomes" id="UP000006643"/>
    </source>
</evidence>
<feature type="region of interest" description="Disordered" evidence="1">
    <location>
        <begin position="120"/>
        <end position="203"/>
    </location>
</feature>
<dbReference type="PANTHER" id="PTHR37069">
    <property type="entry name" value="DDE_TNP_1_7 DOMAIN-CONTAINING PROTEIN"/>
    <property type="match status" value="1"/>
</dbReference>
<dbReference type="AlphaFoldDB" id="D0NLF7"/>
<dbReference type="InParanoid" id="D0NLF7"/>
<reference evidence="3" key="1">
    <citation type="journal article" date="2009" name="Nature">
        <title>Genome sequence and analysis of the Irish potato famine pathogen Phytophthora infestans.</title>
        <authorList>
            <consortium name="The Broad Institute Genome Sequencing Platform"/>
            <person name="Haas B.J."/>
            <person name="Kamoun S."/>
            <person name="Zody M.C."/>
            <person name="Jiang R.H."/>
            <person name="Handsaker R.E."/>
            <person name="Cano L.M."/>
            <person name="Grabherr M."/>
            <person name="Kodira C.D."/>
            <person name="Raffaele S."/>
            <person name="Torto-Alalibo T."/>
            <person name="Bozkurt T.O."/>
            <person name="Ah-Fong A.M."/>
            <person name="Alvarado L."/>
            <person name="Anderson V.L."/>
            <person name="Armstrong M.R."/>
            <person name="Avrova A."/>
            <person name="Baxter L."/>
            <person name="Beynon J."/>
            <person name="Boevink P.C."/>
            <person name="Bollmann S.R."/>
            <person name="Bos J.I."/>
            <person name="Bulone V."/>
            <person name="Cai G."/>
            <person name="Cakir C."/>
            <person name="Carrington J.C."/>
            <person name="Chawner M."/>
            <person name="Conti L."/>
            <person name="Costanzo S."/>
            <person name="Ewan R."/>
            <person name="Fahlgren N."/>
            <person name="Fischbach M.A."/>
            <person name="Fugelstad J."/>
            <person name="Gilroy E.M."/>
            <person name="Gnerre S."/>
            <person name="Green P.J."/>
            <person name="Grenville-Briggs L.J."/>
            <person name="Griffith J."/>
            <person name="Grunwald N.J."/>
            <person name="Horn K."/>
            <person name="Horner N.R."/>
            <person name="Hu C.H."/>
            <person name="Huitema E."/>
            <person name="Jeong D.H."/>
            <person name="Jones A.M."/>
            <person name="Jones J.D."/>
            <person name="Jones R.W."/>
            <person name="Karlsson E.K."/>
            <person name="Kunjeti S.G."/>
            <person name="Lamour K."/>
            <person name="Liu Z."/>
            <person name="Ma L."/>
            <person name="Maclean D."/>
            <person name="Chibucos M.C."/>
            <person name="McDonald H."/>
            <person name="McWalters J."/>
            <person name="Meijer H.J."/>
            <person name="Morgan W."/>
            <person name="Morris P.F."/>
            <person name="Munro C.A."/>
            <person name="O'Neill K."/>
            <person name="Ospina-Giraldo M."/>
            <person name="Pinzon A."/>
            <person name="Pritchard L."/>
            <person name="Ramsahoye B."/>
            <person name="Ren Q."/>
            <person name="Restrepo S."/>
            <person name="Roy S."/>
            <person name="Sadanandom A."/>
            <person name="Savidor A."/>
            <person name="Schornack S."/>
            <person name="Schwartz D.C."/>
            <person name="Schumann U.D."/>
            <person name="Schwessinger B."/>
            <person name="Seyer L."/>
            <person name="Sharpe T."/>
            <person name="Silvar C."/>
            <person name="Song J."/>
            <person name="Studholme D.J."/>
            <person name="Sykes S."/>
            <person name="Thines M."/>
            <person name="van de Vondervoort P.J."/>
            <person name="Phuntumart V."/>
            <person name="Wawra S."/>
            <person name="Weide R."/>
            <person name="Win J."/>
            <person name="Young C."/>
            <person name="Zhou S."/>
            <person name="Fry W."/>
            <person name="Meyers B.C."/>
            <person name="van West P."/>
            <person name="Ristaino J."/>
            <person name="Govers F."/>
            <person name="Birch P.R."/>
            <person name="Whisson S.C."/>
            <person name="Judelson H.S."/>
            <person name="Nusbaum C."/>
        </authorList>
    </citation>
    <scope>NUCLEOTIDE SEQUENCE [LARGE SCALE GENOMIC DNA]</scope>
    <source>
        <strain evidence="3">T30-4</strain>
    </source>
</reference>
<feature type="compositionally biased region" description="Basic and acidic residues" evidence="1">
    <location>
        <begin position="177"/>
        <end position="196"/>
    </location>
</feature>
<feature type="compositionally biased region" description="Pro residues" evidence="1">
    <location>
        <begin position="131"/>
        <end position="140"/>
    </location>
</feature>
<feature type="compositionally biased region" description="Polar residues" evidence="1">
    <location>
        <begin position="157"/>
        <end position="172"/>
    </location>
</feature>
<evidence type="ECO:0000256" key="1">
    <source>
        <dbReference type="SAM" id="MobiDB-lite"/>
    </source>
</evidence>
<organism evidence="2 3">
    <name type="scientific">Phytophthora infestans (strain T30-4)</name>
    <name type="common">Potato late blight agent</name>
    <dbReference type="NCBI Taxonomy" id="403677"/>
    <lineage>
        <taxon>Eukaryota</taxon>
        <taxon>Sar</taxon>
        <taxon>Stramenopiles</taxon>
        <taxon>Oomycota</taxon>
        <taxon>Peronosporomycetes</taxon>
        <taxon>Peronosporales</taxon>
        <taxon>Peronosporaceae</taxon>
        <taxon>Phytophthora</taxon>
    </lineage>
</organism>
<dbReference type="GeneID" id="9462396"/>
<feature type="compositionally biased region" description="Low complexity" evidence="1">
    <location>
        <begin position="141"/>
        <end position="156"/>
    </location>
</feature>
<dbReference type="HOGENOM" id="CLU_1067368_0_0_1"/>
<accession>D0NLF7</accession>
<dbReference type="VEuPathDB" id="FungiDB:PITG_13206"/>
<sequence>MSHLTPRAAGVFVGSTLGSPNEKPFKQLWRELSKAGWKARKPKGLSADFTYVMPSVTGRLDAEKRGVKYFVGEQELMTFGRRQELLELSPLPSLPARIPMGKNAALARRRAPVEEVLPAEEQAAPTLEVTPTPPTPPSSFPPRTSASTPPTQASQAIQPDTEQEGGSTTTSMEDPEYDVRSGHERADESKSERDDFNGIDEFDGENFMDALRGEKLFGSVAVDDVNLCDEAEDDNALIGCDFDDELDVPVSPREAYESEVL</sequence>
<keyword evidence="3" id="KW-1185">Reference proteome</keyword>
<evidence type="ECO:0000313" key="2">
    <source>
        <dbReference type="EMBL" id="EEY60504.1"/>
    </source>
</evidence>
<dbReference type="PANTHER" id="PTHR37069:SF2">
    <property type="entry name" value="PIGGYBAC TRANSPOSABLE ELEMENT-DERIVED PROTEIN DOMAIN-CONTAINING PROTEIN"/>
    <property type="match status" value="1"/>
</dbReference>
<dbReference type="RefSeq" id="XP_002899877.1">
    <property type="nucleotide sequence ID" value="XM_002899831.1"/>
</dbReference>
<dbReference type="KEGG" id="pif:PITG_13206"/>